<sequence length="194" mass="21112">MPLNTPEPPGRIRDETRSHLGQIARASGEGPKLLGEIAPDDVEVSTPHRVFALLVRDIEAGGGLETAQPVGWRFLLESGGNVLAGAEISETPERTFPPTFYRGSSVGATATAVKAARALPQLQLAKFDLRLLRIPELYQMALWLHAPKTDLLIPLAPSPIGREGQVTPPPVFFRELTARAQDYRARQPPVRESA</sequence>
<evidence type="ECO:0000313" key="2">
    <source>
        <dbReference type="Proteomes" id="UP000194761"/>
    </source>
</evidence>
<reference evidence="1 2" key="1">
    <citation type="submission" date="2017-05" db="EMBL/GenBank/DDBJ databases">
        <title>Biotechnological potential of actinobacteria isolated from South African environments.</title>
        <authorList>
            <person name="Le Roes-Hill M."/>
            <person name="Prins A."/>
            <person name="Durrell K.A."/>
        </authorList>
    </citation>
    <scope>NUCLEOTIDE SEQUENCE [LARGE SCALE GENOMIC DNA]</scope>
    <source>
        <strain evidence="1">M26</strain>
    </source>
</reference>
<name>A0A243RAI0_9ACTN</name>
<accession>A0A243RAI0</accession>
<dbReference type="Proteomes" id="UP000194761">
    <property type="component" value="Unassembled WGS sequence"/>
</dbReference>
<dbReference type="RefSeq" id="WP_086577867.1">
    <property type="nucleotide sequence ID" value="NZ_NGFP01000248.1"/>
</dbReference>
<evidence type="ECO:0000313" key="1">
    <source>
        <dbReference type="EMBL" id="OUC90875.1"/>
    </source>
</evidence>
<proteinExistence type="predicted"/>
<dbReference type="AlphaFoldDB" id="A0A243RAI0"/>
<organism evidence="1 2">
    <name type="scientific">Streptosporangium minutum</name>
    <dbReference type="NCBI Taxonomy" id="569862"/>
    <lineage>
        <taxon>Bacteria</taxon>
        <taxon>Bacillati</taxon>
        <taxon>Actinomycetota</taxon>
        <taxon>Actinomycetes</taxon>
        <taxon>Streptosporangiales</taxon>
        <taxon>Streptosporangiaceae</taxon>
        <taxon>Streptosporangium</taxon>
    </lineage>
</organism>
<gene>
    <name evidence="1" type="ORF">CA984_35895</name>
</gene>
<comment type="caution">
    <text evidence="1">The sequence shown here is derived from an EMBL/GenBank/DDBJ whole genome shotgun (WGS) entry which is preliminary data.</text>
</comment>
<dbReference type="EMBL" id="NGFP01000248">
    <property type="protein sequence ID" value="OUC90875.1"/>
    <property type="molecule type" value="Genomic_DNA"/>
</dbReference>
<keyword evidence="2" id="KW-1185">Reference proteome</keyword>
<protein>
    <submittedName>
        <fullName evidence="1">Uncharacterized protein</fullName>
    </submittedName>
</protein>